<keyword evidence="3" id="KW-0812">Transmembrane</keyword>
<proteinExistence type="inferred from homology"/>
<gene>
    <name evidence="7" type="ORF">B0A49_06127</name>
</gene>
<evidence type="ECO:0000256" key="1">
    <source>
        <dbReference type="ARBA" id="ARBA00004370"/>
    </source>
</evidence>
<accession>A0A4V5NFJ1</accession>
<dbReference type="EMBL" id="NAJN01000586">
    <property type="protein sequence ID" value="TKA71199.1"/>
    <property type="molecule type" value="Genomic_DNA"/>
</dbReference>
<feature type="domain" description="Protein root UVB sensitive/RUS" evidence="6">
    <location>
        <begin position="1"/>
        <end position="162"/>
    </location>
</feature>
<protein>
    <recommendedName>
        <fullName evidence="6">Protein root UVB sensitive/RUS domain-containing protein</fullName>
    </recommendedName>
</protein>
<organism evidence="7 8">
    <name type="scientific">Cryomyces minteri</name>
    <dbReference type="NCBI Taxonomy" id="331657"/>
    <lineage>
        <taxon>Eukaryota</taxon>
        <taxon>Fungi</taxon>
        <taxon>Dikarya</taxon>
        <taxon>Ascomycota</taxon>
        <taxon>Pezizomycotina</taxon>
        <taxon>Dothideomycetes</taxon>
        <taxon>Dothideomycetes incertae sedis</taxon>
        <taxon>Cryomyces</taxon>
    </lineage>
</organism>
<reference evidence="7 8" key="1">
    <citation type="submission" date="2017-03" db="EMBL/GenBank/DDBJ databases">
        <title>Genomes of endolithic fungi from Antarctica.</title>
        <authorList>
            <person name="Coleine C."/>
            <person name="Masonjones S."/>
            <person name="Stajich J.E."/>
        </authorList>
    </citation>
    <scope>NUCLEOTIDE SEQUENCE [LARGE SCALE GENOMIC DNA]</scope>
    <source>
        <strain evidence="7 8">CCFEE 5187</strain>
    </source>
</reference>
<evidence type="ECO:0000256" key="3">
    <source>
        <dbReference type="ARBA" id="ARBA00022692"/>
    </source>
</evidence>
<evidence type="ECO:0000313" key="7">
    <source>
        <dbReference type="EMBL" id="TKA71199.1"/>
    </source>
</evidence>
<keyword evidence="4" id="KW-1133">Transmembrane helix</keyword>
<dbReference type="GO" id="GO:0016020">
    <property type="term" value="C:membrane"/>
    <property type="evidence" value="ECO:0007669"/>
    <property type="project" value="UniProtKB-SubCell"/>
</dbReference>
<dbReference type="PANTHER" id="PTHR12770:SF31">
    <property type="entry name" value="RUS FAMILY MEMBER 1"/>
    <property type="match status" value="1"/>
</dbReference>
<evidence type="ECO:0000259" key="6">
    <source>
        <dbReference type="Pfam" id="PF04884"/>
    </source>
</evidence>
<dbReference type="Pfam" id="PF04884">
    <property type="entry name" value="UVB_sens_prot"/>
    <property type="match status" value="1"/>
</dbReference>
<keyword evidence="5" id="KW-0472">Membrane</keyword>
<dbReference type="PANTHER" id="PTHR12770">
    <property type="entry name" value="RUS1 FAMILY PROTEIN C16ORF58"/>
    <property type="match status" value="1"/>
</dbReference>
<keyword evidence="8" id="KW-1185">Reference proteome</keyword>
<dbReference type="AlphaFoldDB" id="A0A4V5NFJ1"/>
<evidence type="ECO:0000256" key="5">
    <source>
        <dbReference type="ARBA" id="ARBA00023136"/>
    </source>
</evidence>
<dbReference type="Proteomes" id="UP000308768">
    <property type="component" value="Unassembled WGS sequence"/>
</dbReference>
<comment type="similarity">
    <text evidence="2">Belongs to the RUS1 family.</text>
</comment>
<comment type="subcellular location">
    <subcellularLocation>
        <location evidence="1">Membrane</location>
    </subcellularLocation>
</comment>
<dbReference type="InterPro" id="IPR006968">
    <property type="entry name" value="RUS_fam"/>
</dbReference>
<dbReference type="InterPro" id="IPR054549">
    <property type="entry name" value="UVB_sens_RUS_dom"/>
</dbReference>
<name>A0A4V5NFJ1_9PEZI</name>
<evidence type="ECO:0000256" key="4">
    <source>
        <dbReference type="ARBA" id="ARBA00022989"/>
    </source>
</evidence>
<sequence length="287" mass="31133">MGRIATILFAHKLGTSLEPEAKMYRLAADVFNDTAMILDCLSPAFPKLARVLILSSSSVLRALCGVAAGSSKASLSAHFAKWGNLGELNAKDSSQETVVSLMGMLAGSLVVSWVSSPLATWSTLLLLLSIHLATNHAAVRAVSMRTLNRQRANLVFSHLIEDDEVLTPEEVSKKERIFDWDGVVRWKGGQVIGHVKIGLKAWACAIGMLHDASSLTVDHEKTLGQVLQQTLDEDRPAAIVQLLAFLEITGQKFDGWVPRLKQAGWNLDVAALETHSGSRLARDEMSA</sequence>
<evidence type="ECO:0000256" key="2">
    <source>
        <dbReference type="ARBA" id="ARBA00007558"/>
    </source>
</evidence>
<dbReference type="OrthoDB" id="364779at2759"/>
<evidence type="ECO:0000313" key="8">
    <source>
        <dbReference type="Proteomes" id="UP000308768"/>
    </source>
</evidence>
<comment type="caution">
    <text evidence="7">The sequence shown here is derived from an EMBL/GenBank/DDBJ whole genome shotgun (WGS) entry which is preliminary data.</text>
</comment>